<dbReference type="SMART" id="SM00912">
    <property type="entry name" value="Haemagg_act"/>
    <property type="match status" value="1"/>
</dbReference>
<protein>
    <recommendedName>
        <fullName evidence="2">Filamentous haemagglutinin FhaB/tRNA nuclease CdiA-like TPS domain-containing protein</fullName>
    </recommendedName>
</protein>
<evidence type="ECO:0000256" key="1">
    <source>
        <dbReference type="SAM" id="MobiDB-lite"/>
    </source>
</evidence>
<proteinExistence type="predicted"/>
<gene>
    <name evidence="3" type="ORF">XF2B_34130</name>
    <name evidence="4" type="ORF">XF3B_34180</name>
    <name evidence="5" type="ORF">XF8B_33640</name>
    <name evidence="6" type="ORF">XF9B_34060</name>
</gene>
<evidence type="ECO:0000313" key="6">
    <source>
        <dbReference type="EMBL" id="BCE81985.1"/>
    </source>
</evidence>
<dbReference type="EMBL" id="AP023092">
    <property type="protein sequence ID" value="BCE29644.1"/>
    <property type="molecule type" value="Genomic_DNA"/>
</dbReference>
<dbReference type="InterPro" id="IPR008638">
    <property type="entry name" value="FhaB/CdiA-like_TPS"/>
</dbReference>
<dbReference type="EMBL" id="AP023093">
    <property type="protein sequence ID" value="BCE38387.1"/>
    <property type="molecule type" value="Genomic_DNA"/>
</dbReference>
<organism evidence="4">
    <name type="scientific">Bradyrhizobium diazoefficiens</name>
    <dbReference type="NCBI Taxonomy" id="1355477"/>
    <lineage>
        <taxon>Bacteria</taxon>
        <taxon>Pseudomonadati</taxon>
        <taxon>Pseudomonadota</taxon>
        <taxon>Alphaproteobacteria</taxon>
        <taxon>Hyphomicrobiales</taxon>
        <taxon>Nitrobacteraceae</taxon>
        <taxon>Bradyrhizobium</taxon>
    </lineage>
</organism>
<dbReference type="SUPFAM" id="SSF51126">
    <property type="entry name" value="Pectin lyase-like"/>
    <property type="match status" value="1"/>
</dbReference>
<dbReference type="NCBIfam" id="NF012204">
    <property type="entry name" value="adhes_FxxPxG"/>
    <property type="match status" value="1"/>
</dbReference>
<evidence type="ECO:0000313" key="4">
    <source>
        <dbReference type="EMBL" id="BCE38387.1"/>
    </source>
</evidence>
<dbReference type="RefSeq" id="WP_182872540.1">
    <property type="nucleotide sequence ID" value="NZ_AP022639.1"/>
</dbReference>
<evidence type="ECO:0000313" key="3">
    <source>
        <dbReference type="EMBL" id="BCE29644.1"/>
    </source>
</evidence>
<reference evidence="5" key="3">
    <citation type="submission" date="2020-05" db="EMBL/GenBank/DDBJ databases">
        <title>Complete genome sequence of Bradyrhizobium diazoefficiens XF8 isolated from soybean nodule.</title>
        <authorList>
            <person name="Noda R."/>
            <person name="Kakizaki K."/>
            <person name="Minamisawa K."/>
        </authorList>
    </citation>
    <scope>NUCLEOTIDE SEQUENCE</scope>
    <source>
        <strain evidence="5">XF8</strain>
    </source>
</reference>
<evidence type="ECO:0000313" key="5">
    <source>
        <dbReference type="EMBL" id="BCE73253.1"/>
    </source>
</evidence>
<accession>A0A809YEU0</accession>
<dbReference type="InterPro" id="IPR011050">
    <property type="entry name" value="Pectin_lyase_fold/virulence"/>
</dbReference>
<name>A0A809YEU0_9BRAD</name>
<dbReference type="EMBL" id="AP023098">
    <property type="protein sequence ID" value="BCE81985.1"/>
    <property type="molecule type" value="Genomic_DNA"/>
</dbReference>
<feature type="region of interest" description="Disordered" evidence="1">
    <location>
        <begin position="2292"/>
        <end position="2312"/>
    </location>
</feature>
<evidence type="ECO:0000259" key="2">
    <source>
        <dbReference type="SMART" id="SM00912"/>
    </source>
</evidence>
<reference evidence="3" key="1">
    <citation type="submission" date="2020-05" db="EMBL/GenBank/DDBJ databases">
        <title>Complete genome sequence of Bradyrhizobium diazoefficiens XF2 isolated from soybean nodule.</title>
        <authorList>
            <person name="Noda R."/>
            <person name="Kakizaki K."/>
            <person name="Minamisawa K."/>
        </authorList>
    </citation>
    <scope>NUCLEOTIDE SEQUENCE</scope>
    <source>
        <strain evidence="3">XF2</strain>
    </source>
</reference>
<dbReference type="EMBL" id="AP023097">
    <property type="protein sequence ID" value="BCE73253.1"/>
    <property type="molecule type" value="Genomic_DNA"/>
</dbReference>
<sequence>MRGPSATRNNDELTTLRGLARFRSMSLLCAMQMVFLPVFSVRVQAQTANVIVPDGRTGTSLQTSGGVTNVTTSTVSGNNAFNSFSQFSVGQGNTVNLQLPTGTQNLVNIVRDAPVYVNGTLNSYMNGAIGGNVYFADPKGFVVGRSGTVNVGSLNVSTPTREFTDSLIGAGGAINQSAVGNLMAGSFPVSPDGNIRIYGRVNAQDGVRLTGQNVYVGGATQRDIANLDHAAKFAASVNSKGLRSASSITVSNGSIHIGAVNNARVNGRLTAQSKTATPSNITVQAGNNIDVGKKANLNIASANGNAGEIRLKAAQNLTVAGGARFDASAKTGNAGLVDFSANGIIDIGKGIKVDLSADNGKAGTLLIDPTDVVVGDAAQGDSGVTLSNSSIANALAGLSAGADYLIQADHSITLAAHAMIDARRLDGSGHSTGNANNVIIDAPNIEIMNGAQILAQSVNFGGTTYADGNVTLRATASDIKLSGQATAATAITVDGKITGGIISITATSTAVSSFLNGSVAGDFALVGSTLAASLLGLNGGYVAASATATININSHADINGRGDVTISAHATETASDPAVASTLLGSVTPVAAGVVVGKIDGTATTNVASGATVNAGGNLEVKALNDATIAVTALAASTSAQIVPTVAYSKGSVSTTANVATGAHIAAGLVNTSGSTLKVRAINNNSFSTSATSVAAPGTGASGAVGGAFAISDITTSATATLGASLGTDTANRMNGSVLVEATSDTTSNSTMASSIAGLPALIAAIERGLRAVTSPTSIIRDHMGSLMPLSFDFKVAGALSLANSSQSATAAIAQNPSGGAPSIYASGNVAVASNVIDRGVRSNATSSAITKDPVSGESTAISAAVAWGNFTHNSNAYVGNGTLINAANIAVDATTELPITNSWLKWDGLGAVLSHLNGNLGVGGNILTSYANATADAGDTIGIAGSLNHFVVNNNTTAWVAGSASLTATCATAACGSGTGWSVGMDNGDVHTYNASIQIAATTTTASIDAAGNVGTLGFLFGNTSGGSSVGGALNLVQFNTNTIAGVSDRATLRAADDIAVNAITSDRFVAVAPSSGKAAGTLALNGITSLGFLNNTTHASISSQATVYAPTVGILAQQDLSVVTLSGAMSYNGSGGSAVGLSVAYLGANTDTAAYVGDNHSDIRPGVFSSNDPFAGTSGGSGAVNVDNLTLSATTSGRITAAAVAAAVSDPASSNFSDKAGAAGAASTGGTAGVTTAAGKIGSTSGSSTSGFSLDLAGSSSVSDVSLGTSAYIKNTTVNKYTTTSAVLTNTIVQALNDTMLNNGSGSAALNLAGGSAQGAAIGGAIAAAMSNNATLAYIYGTTVNNQSSVTVQALNGGSETVVAIGVAGSKSNAASLSASVGIITDSANAYIESSTITGQATGVNRALEVDAYQTTNIAIGGGSLYITGGQAGVGIGLTYASIADPTGGNATDAHIRSTSISNYDTLLVMADSASVIAAGAASGGAGSNGLAGAIVVSEISPTTTAYISSGATVSIDVGRVTVLADSGAVSALDTALGNLVKKSNNNHLAEDTCTVAGGTGGQNCIDFGAAALNDGAGNGPGASIVSVAGLIQAGKNNVGASIVYNTVATTHSAYIANVLMTAGSNGNVSVSAIDSSKIQAVTIGFGLATGQFAGVGGTTISSISNTVSAAIGNNQSSTTQSSVTAKNISVSATDNSSITGTAAIAGASTQGSAAGLALVYSSIANNVSAGVTGSKLTASGNVAVGANSNASISTVAVGIAMSSQVGLAGSVATNLMGTNVTASITAAGTNGINGADVIATNNVAVIAGNNDKVGVFGGAVSISKGAAGGAGSLVTNQITGTTAAYISGANTKVDALGTSSTDTLSVNNGSLVHAFDLGTAHAPTDTTPDLTENQDTVRGLAVVASSHQAVVTNVASVAASGGISIMINPITNVMSGATRAYIDSASIDTRLTSSTLKPQIEVAASSFSYSGAFGAGIAYGSSGGGGATIVSTTISRETFAYITNATVGGVQSSSATLGAVTVKANAEQDASSIAIGFNSGSVGLNVFQATTEAYVDGGALTASSLTVNANNNTGIFSANGSGAYGSQAAIGAAFLVQVSSNRTLAYVGDEFRYQGNGAAHTTALNLSGALDVEAKTKNRFEAYAIGGALSTGTAAIAGMANIEVANNNTIAGVYDTTLQGVTGGAAGAVTVNANEDVAIKEIAGALAVGASGGGVGVGAAANVIVFKSRTVAESWNSNLNSSGAINVNALSTKEVLSYAVTAGIGGSAGIGATVGVIIIGTNTADADTQGQQTGQLNQGGNGTIASVNSGTSNTHGSGAVASGTAGNPNSANVSSTYDVSNILSGGNDAVIAQIAGGNVTGTQVNVSATSANAAKMYLLGAGFAKNLGIGAGIGYTSVNSTVVANLSDYGRNGAGVLVAADTPLAVAAPAVNVLAVVKDATDGPYAGKTIDTEAIAGGAALYFGAQASVAVGNVSNTVVALLGGQITGTGGNGVAVLAQDSTSQVVFTGGASAGAVAAGASVATASRNSSVTARVLDDATVNTSTLGVGASGAGTLTTTATALSGGIVAGAGADAEAHENSGVLAEIGSGAVITTSATGDGTLVGAAIKPNLLSEAIGVSVGGGAVGVAIAQSTVGATVTADVGDNTSFSGGKLAVTAMALVPIIGTQTNGTTTTPIYGTTTWAKALAGGGGSLIGAQGSFARASENATVKAYGGAGIRLPNADVSITAENDSSQYAEGTGLSSGFLALGATVAQTSSDAKTYAYLGAPADMDALNRAAYTGKLTIQADGRDTNFSNAIVGAGGTYAGAAAVATTSSTAVTNARFDGGSTDDTLYLGGLTIKATHTTNYAASGDAYQASTAGVSAGKTRNDVDSTTTAEIGTHLIINSAAGDMVVIANDIVNQAGGGARSGSGGSFSGAAALSESFVTQRVNTNIGAGTVLSLNDDPRTSTAVINIEAYNTLSTNDTASLATASFFAGGGAESNMTANATLAVNINARELFSAGKIYVGTAAKMAAANNANASLYGAIAGVGASTNSWVHANQSVNVGDNAKIVAWRDITMYAGLSGDGTVFSSVQATATTVVYNNTAIPISALYRGTANADDTTSLTLAPTSSILGARDIYLGATQGQVTATGNGSNYNPYLDIFSAKNSENHSHTSGTGDVALNGRVVAGVNNDLTITINLGASTPTLSTTSPDSTLTNGSSSVLESVSDVNHFSPVMSWNHQTVQYTIVGNFNPYDLVVSQLATLTGLTATQVRAQLAAATPTAPAIMSPSGTDPTGDIQRQIDTLIKQAPFTSDAPGNAFAFGDILVSAGNVSILAQKLTGNSGTNPAAPAVIARSSPLIKIENKGLDFMSLGNLTVTDVTGGNITYRQIDHVDPDSHSNVTFTAMPSATPVIDVSATYNRLDPDSGQGIDQNGNVLTRTPDIYFNGAVNNANGLLKIINNLGSVVASQSLSAATVQIVVPKGTFTFLGGIGSFYDSGSAVTSQWATTENRPEDTLTAVMTAATYLGAYGDYYTAPHIASGTDHPYFYYCCTDGSHGVYQPVGNADASTIFTARMLMTYYDGTSLYSSIFLPVGRGTPGNTSTPDAGSVPDIATLKIIEGQSQDSANVVLAQWKKTTYDGRNVYTDSGPYKTPFNCASACDSSGFFQVINIQPDAITPKTADSPATATATRTISGQAVIISASVININGIIQAGSSSNYSVNIGAAAYDAIYGSNGLKNRNGGADFAAAQANARNGVYYDISGSVTASASGDAKIGVRYNALTDQLILNGVAQGAGGYVYLNGKIISTSTDNTQTQGNIEIKGGAGTVAVNNTSGLQLVTNTINTSVTAQSVVEIVDQLKGKTTWWVYDPKAASSQQVSRYETNSVTAAAIDPSMLTARTGTAGVQYATQENMLYQWVDTATLDRLPTSTQFDYGWSFTPNQVTGENWTRSTNLVSGTQSSNYQKVTTATGSYHWAGGVNPDGSPVGLNTHSNACCGADAQYNWYQAIYDHLTLTLTNTVKASNPINIKFIGGSSSDVVVNSTSGIVINGSINNQQGTTTLAATGTNSSITVGANANNPVISGTSVTLRGDGGIGTLGTTKAPVQVQLYGGSLTASSIDRDIAISAIGALSINQVKVNAAGATPQGNVFLSATGDINSASAYNVANPVVIGKNIEINSTSGAIGATSAVVNNASTLTNINPLVIQATGTVQASGAVDGGVLDSSSATGTYIIQSKGDLRLGTIQSTGGPVFLEAAGSDGNQASILNGRAAVGLTQAQSQHLQDVWASLDLLSGNAATNAVNSYQSMVTSAYNDYFQLRNIAFPNGSTYNPTSVGQTVLRAQVAAKLGIDPADVTTTQMKTEATTRFLRDQFLLGKITTDELKTSLTSLLGSAPSDPLGTLFGSSLSSTLFTKLFDGVSTANQRMPTNTALQTALNAYNATYSYTLASTERVYGIITAGSQWTQSQLAYTVSSSAVGAAPPPIDDNVVANVSANQIMLYAPRGSVGNSAAPQTFTFTSVDASSLTPEQRGLLATAGPGQLTVGAVTDPTTHVTTYTVSLSQQNLVVVDNPIAISAKALTNIYLGSKNSLALGGVTANYGPIAAAQAGGIQVTGRGDVKLDAVTSIFANVSGPVISGDIGNLTLIAERGNVGAAGAAGSNPATNTNALQIAFADPSNDQLDQVSSAQGIYVKQTTGDLVLGNIAAGNAIQLAATGSIYAESDFTDRTAIHILGTDLDLRAGGNIGFNGSTFQPLQVNISGAVTGSAVGDLSILAVAGDLMVGTSGAYGALTAGGALTLNVPRGALTINTSITSAGLMQLLANRGMTFAAGTSAAPVVATSSSGGVTLVGATLSMGAYSAINAAGVISVTTTGDATIGQVNSLLSYAAASNAPSIIVTAGGVASLGAIIDNGDGQTKFVASGAGAGVSLNASNGIGNATSRFTLNAVRLSASASAGGIYLKALTDTEASLLSAVKGNVDIIGAGGLTLDQVLAGTATGASGSFSAVANNGSIVIGTADSSGSQTVHAGQNVTFKSLATTGNSGDVGNINVTADNGFILAQTVTSGGVTTLGAVSANGSATLLAATTITGNTLATTTGSALLTAGSGPINWNTLNVGTTLGAMASQGSITFRTAQSGGTQTIRARDNVTFNALTATGITGDAGSINVTADNGFILAQTVTSGGVTSQGSVSAHDSASLVAATTITGNTFAATTGAGLLTASGGPINWNVLNVGTTLGATASQGSIALQTAQSGGTQTIRAHDSVTFNALTATGINGDAGSINVTADNGFILAQTVMAGGMPTLGSVTANGSARLIAAGTNTGHNLTASTGNAVLGGTVVHWDNLNVGGTLGITATAGGITVGTAISGGTQTLHAVNDIVFSQLTTTGIPGDAGDLDVKSDTGSLRGGSISAHGDTHFEVAGSVSFDRISGDTVKMTSSGDLTIGWVSVVRELDLAADTINVRGEQIRSNPAVPLIMNITGYNGGVAKSANISIDPDSIIVNQFKVVDANFFTDAHAVTILNGYVPGQLLLTTATQQVLLNNRTLAPSNGPTIQLYQPDGVFTMSQVGNANVSNAYVVFYTGDISATVTNYGPNHICCSNFTGASMVRNISVDGEGSESIETWLAKKDGGTFYLLGLSGQARLDALLTPRPVETIGSGPAVNIEGLSDMRKLRRQGQRTGRQGWKDAAIETAKPAIGRLAEAW</sequence>
<feature type="domain" description="Filamentous haemagglutinin FhaB/tRNA nuclease CdiA-like TPS" evidence="2">
    <location>
        <begin position="52"/>
        <end position="166"/>
    </location>
</feature>
<reference evidence="4" key="2">
    <citation type="submission" date="2020-05" db="EMBL/GenBank/DDBJ databases">
        <title>Complete genome sequence of Bradyrhizobium diazoefficiens XF3 isolated from soybean nodule.</title>
        <authorList>
            <person name="Noda R."/>
            <person name="Kakizaki K."/>
            <person name="Minamisawa K."/>
        </authorList>
    </citation>
    <scope>NUCLEOTIDE SEQUENCE</scope>
    <source>
        <strain evidence="4">XF3</strain>
    </source>
</reference>
<reference evidence="6" key="4">
    <citation type="submission" date="2020-05" db="EMBL/GenBank/DDBJ databases">
        <title>Complete genome sequence of Bradyrhizobium diazoefficiens XF9 isolated from soybean nodule.</title>
        <authorList>
            <person name="Noda R."/>
            <person name="Kakizaki K."/>
            <person name="Minamisawa K."/>
        </authorList>
    </citation>
    <scope>NUCLEOTIDE SEQUENCE</scope>
    <source>
        <strain evidence="6">XF9</strain>
    </source>
</reference>